<dbReference type="SUPFAM" id="SSF89796">
    <property type="entry name" value="CoA-transferase family III (CaiB/BaiF)"/>
    <property type="match status" value="1"/>
</dbReference>
<evidence type="ECO:0000256" key="1">
    <source>
        <dbReference type="ARBA" id="ARBA00022679"/>
    </source>
</evidence>
<protein>
    <submittedName>
        <fullName evidence="2">CaiB/BaiF CoA-transferase family protein</fullName>
    </submittedName>
</protein>
<dbReference type="InterPro" id="IPR023606">
    <property type="entry name" value="CoA-Trfase_III_dom_1_sf"/>
</dbReference>
<keyword evidence="1" id="KW-0808">Transferase</keyword>
<keyword evidence="3" id="KW-1185">Reference proteome</keyword>
<dbReference type="InterPro" id="IPR044855">
    <property type="entry name" value="CoA-Trfase_III_dom3_sf"/>
</dbReference>
<gene>
    <name evidence="2" type="ORF">OSH07_02665</name>
</gene>
<comment type="caution">
    <text evidence="2">The sequence shown here is derived from an EMBL/GenBank/DDBJ whole genome shotgun (WGS) entry which is preliminary data.</text>
</comment>
<dbReference type="Pfam" id="PF02515">
    <property type="entry name" value="CoA_transf_3"/>
    <property type="match status" value="1"/>
</dbReference>
<dbReference type="Gene3D" id="3.40.50.10540">
    <property type="entry name" value="Crotonobetainyl-coa:carnitine coa-transferase, domain 1"/>
    <property type="match status" value="1"/>
</dbReference>
<dbReference type="EMBL" id="JAPKNK010000001">
    <property type="protein sequence ID" value="MCX5568090.1"/>
    <property type="molecule type" value="Genomic_DNA"/>
</dbReference>
<sequence>MQPLEGLKVIELARILAGPWAGQTLADLGADVIKVESPEGDDTRTWGPPFIEDGGEKSAAYFHACNRGKRSIAADFRTPEGVEMVRALIRDADVVIENFKVGGLVKYGLDYESLKTINPRLVYCSITGFGQTGPYRERAGYDFLIQGMAGIMDLTGDPKGEPQKIGVAFSDIFTGLYSVIAIQAALAQRERTGLGQHIDMALLDTSVGVLANQAMNFLATGKPPRRLGNAHPNIAPYQTFAVADGHLILAVGNDGQFARFAEVIGRPELATDARFLTNASRVANRVALTEAIGAELAKWPRDALLAKLAVAHVPAGPINTLEDVFTDAQVLARGMRINVDGIPGVRTPITMSGGELALSKRSPRLDEHGDEIRAEIAAKA</sequence>
<dbReference type="RefSeq" id="WP_266337052.1">
    <property type="nucleotide sequence ID" value="NZ_JAPKNK010000001.1"/>
</dbReference>
<dbReference type="Proteomes" id="UP001144805">
    <property type="component" value="Unassembled WGS sequence"/>
</dbReference>
<dbReference type="Gene3D" id="3.30.1540.10">
    <property type="entry name" value="formyl-coa transferase, domain 3"/>
    <property type="match status" value="1"/>
</dbReference>
<proteinExistence type="predicted"/>
<name>A0A9X3E7H9_9HYPH</name>
<reference evidence="2" key="1">
    <citation type="submission" date="2022-11" db="EMBL/GenBank/DDBJ databases">
        <title>Biodiversity and phylogenetic relationships of bacteria.</title>
        <authorList>
            <person name="Machado R.A.R."/>
            <person name="Bhat A."/>
            <person name="Loulou A."/>
            <person name="Kallel S."/>
        </authorList>
    </citation>
    <scope>NUCLEOTIDE SEQUENCE</scope>
    <source>
        <strain evidence="2">K-TC2</strain>
    </source>
</reference>
<dbReference type="AlphaFoldDB" id="A0A9X3E7H9"/>
<dbReference type="GO" id="GO:0008410">
    <property type="term" value="F:CoA-transferase activity"/>
    <property type="evidence" value="ECO:0007669"/>
    <property type="project" value="TreeGrafter"/>
</dbReference>
<dbReference type="InterPro" id="IPR050483">
    <property type="entry name" value="CoA-transferase_III_domain"/>
</dbReference>
<evidence type="ECO:0000313" key="3">
    <source>
        <dbReference type="Proteomes" id="UP001144805"/>
    </source>
</evidence>
<evidence type="ECO:0000313" key="2">
    <source>
        <dbReference type="EMBL" id="MCX5568090.1"/>
    </source>
</evidence>
<dbReference type="InterPro" id="IPR003673">
    <property type="entry name" value="CoA-Trfase_fam_III"/>
</dbReference>
<dbReference type="PANTHER" id="PTHR48207">
    <property type="entry name" value="SUCCINATE--HYDROXYMETHYLGLUTARATE COA-TRANSFERASE"/>
    <property type="match status" value="1"/>
</dbReference>
<accession>A0A9X3E7H9</accession>
<organism evidence="2 3">
    <name type="scientific">Kaistia nematophila</name>
    <dbReference type="NCBI Taxonomy" id="2994654"/>
    <lineage>
        <taxon>Bacteria</taxon>
        <taxon>Pseudomonadati</taxon>
        <taxon>Pseudomonadota</taxon>
        <taxon>Alphaproteobacteria</taxon>
        <taxon>Hyphomicrobiales</taxon>
        <taxon>Kaistiaceae</taxon>
        <taxon>Kaistia</taxon>
    </lineage>
</organism>
<dbReference type="PANTHER" id="PTHR48207:SF3">
    <property type="entry name" value="SUCCINATE--HYDROXYMETHYLGLUTARATE COA-TRANSFERASE"/>
    <property type="match status" value="1"/>
</dbReference>